<dbReference type="EMBL" id="PEZL01000025">
    <property type="protein sequence ID" value="PIS13433.1"/>
    <property type="molecule type" value="Genomic_DNA"/>
</dbReference>
<sequence length="263" mass="30545">MSQKVLAASRRNKEKKAFLKISLVLLGFFVFSVLVLIILFSLDSLKIKTISVLGNESLPTGALEKKIGQFLNDKTFGLSLKNRIFYFPRKAIAAGLLADFPRVKSVEIENDFPSRIEVRIEERSPVALVCRKENKQCLYLDEGGFIFDGAPYFSSGVFLKFFSENDDIFQPGEFLCDGDIFKQIFFLQKRIQDFLPVEEIFLTRDNLAKFYTAEGFHFILNIYGDFDEVYKNFSIFFEEFLKTKKLKDIEYVDLRFGNKIYYK</sequence>
<proteinExistence type="predicted"/>
<keyword evidence="2" id="KW-1003">Cell membrane</keyword>
<keyword evidence="3" id="KW-0132">Cell division</keyword>
<evidence type="ECO:0000256" key="6">
    <source>
        <dbReference type="ARBA" id="ARBA00023136"/>
    </source>
</evidence>
<dbReference type="PANTHER" id="PTHR35851">
    <property type="entry name" value="CELL DIVISION PROTEIN FTSQ"/>
    <property type="match status" value="1"/>
</dbReference>
<keyword evidence="4 8" id="KW-0812">Transmembrane</keyword>
<keyword evidence="6 8" id="KW-0472">Membrane</keyword>
<evidence type="ECO:0000256" key="2">
    <source>
        <dbReference type="ARBA" id="ARBA00022475"/>
    </source>
</evidence>
<dbReference type="InterPro" id="IPR034746">
    <property type="entry name" value="POTRA"/>
</dbReference>
<evidence type="ECO:0000256" key="4">
    <source>
        <dbReference type="ARBA" id="ARBA00022692"/>
    </source>
</evidence>
<evidence type="ECO:0000256" key="8">
    <source>
        <dbReference type="SAM" id="Phobius"/>
    </source>
</evidence>
<organism evidence="10 11">
    <name type="scientific">Candidatus Tagabacteria bacterium CG09_land_8_20_14_0_10_41_14</name>
    <dbReference type="NCBI Taxonomy" id="1975021"/>
    <lineage>
        <taxon>Bacteria</taxon>
        <taxon>Candidatus Tagaibacteriota</taxon>
    </lineage>
</organism>
<dbReference type="GO" id="GO:0016020">
    <property type="term" value="C:membrane"/>
    <property type="evidence" value="ECO:0007669"/>
    <property type="project" value="UniProtKB-SubCell"/>
</dbReference>
<dbReference type="GO" id="GO:0090529">
    <property type="term" value="P:cell septum assembly"/>
    <property type="evidence" value="ECO:0007669"/>
    <property type="project" value="InterPro"/>
</dbReference>
<dbReference type="InterPro" id="IPR026579">
    <property type="entry name" value="FtsQ"/>
</dbReference>
<evidence type="ECO:0000313" key="11">
    <source>
        <dbReference type="Proteomes" id="UP000230353"/>
    </source>
</evidence>
<evidence type="ECO:0000259" key="9">
    <source>
        <dbReference type="PROSITE" id="PS51779"/>
    </source>
</evidence>
<keyword evidence="7" id="KW-0131">Cell cycle</keyword>
<evidence type="ECO:0000256" key="5">
    <source>
        <dbReference type="ARBA" id="ARBA00022989"/>
    </source>
</evidence>
<feature type="domain" description="POTRA" evidence="9">
    <location>
        <begin position="45"/>
        <end position="123"/>
    </location>
</feature>
<evidence type="ECO:0000256" key="7">
    <source>
        <dbReference type="ARBA" id="ARBA00023306"/>
    </source>
</evidence>
<gene>
    <name evidence="10" type="ORF">COT67_01830</name>
</gene>
<evidence type="ECO:0000256" key="3">
    <source>
        <dbReference type="ARBA" id="ARBA00022618"/>
    </source>
</evidence>
<dbReference type="Proteomes" id="UP000230353">
    <property type="component" value="Unassembled WGS sequence"/>
</dbReference>
<evidence type="ECO:0000256" key="1">
    <source>
        <dbReference type="ARBA" id="ARBA00004370"/>
    </source>
</evidence>
<dbReference type="Pfam" id="PF08478">
    <property type="entry name" value="POTRA_1"/>
    <property type="match status" value="1"/>
</dbReference>
<feature type="transmembrane region" description="Helical" evidence="8">
    <location>
        <begin position="21"/>
        <end position="42"/>
    </location>
</feature>
<evidence type="ECO:0000313" key="10">
    <source>
        <dbReference type="EMBL" id="PIS13433.1"/>
    </source>
</evidence>
<accession>A0A2H0WL81</accession>
<dbReference type="PROSITE" id="PS51779">
    <property type="entry name" value="POTRA"/>
    <property type="match status" value="1"/>
</dbReference>
<reference evidence="11" key="1">
    <citation type="submission" date="2017-09" db="EMBL/GenBank/DDBJ databases">
        <title>Depth-based differentiation of microbial function through sediment-hosted aquifers and enrichment of novel symbionts in the deep terrestrial subsurface.</title>
        <authorList>
            <person name="Probst A.J."/>
            <person name="Ladd B."/>
            <person name="Jarett J.K."/>
            <person name="Geller-Mcgrath D.E."/>
            <person name="Sieber C.M.K."/>
            <person name="Emerson J.B."/>
            <person name="Anantharaman K."/>
            <person name="Thomas B.C."/>
            <person name="Malmstrom R."/>
            <person name="Stieglmeier M."/>
            <person name="Klingl A."/>
            <person name="Woyke T."/>
            <person name="Ryan C.M."/>
            <person name="Banfield J.F."/>
        </authorList>
    </citation>
    <scope>NUCLEOTIDE SEQUENCE [LARGE SCALE GENOMIC DNA]</scope>
</reference>
<comment type="caution">
    <text evidence="10">The sequence shown here is derived from an EMBL/GenBank/DDBJ whole genome shotgun (WGS) entry which is preliminary data.</text>
</comment>
<dbReference type="InterPro" id="IPR013685">
    <property type="entry name" value="POTRA_FtsQ_type"/>
</dbReference>
<name>A0A2H0WL81_9BACT</name>
<keyword evidence="5 8" id="KW-1133">Transmembrane helix</keyword>
<comment type="subcellular location">
    <subcellularLocation>
        <location evidence="1">Membrane</location>
    </subcellularLocation>
</comment>
<dbReference type="AlphaFoldDB" id="A0A2H0WL81"/>
<dbReference type="PANTHER" id="PTHR35851:SF1">
    <property type="entry name" value="CELL DIVISION PROTEIN FTSQ"/>
    <property type="match status" value="1"/>
</dbReference>
<protein>
    <recommendedName>
        <fullName evidence="9">POTRA domain-containing protein</fullName>
    </recommendedName>
</protein>